<dbReference type="EMBL" id="CAJJDN010000035">
    <property type="protein sequence ID" value="CAD8076490.1"/>
    <property type="molecule type" value="Genomic_DNA"/>
</dbReference>
<accession>A0A8S1M886</accession>
<reference evidence="1" key="1">
    <citation type="submission" date="2021-01" db="EMBL/GenBank/DDBJ databases">
        <authorList>
            <consortium name="Genoscope - CEA"/>
            <person name="William W."/>
        </authorList>
    </citation>
    <scope>NUCLEOTIDE SEQUENCE</scope>
</reference>
<evidence type="ECO:0000313" key="2">
    <source>
        <dbReference type="Proteomes" id="UP000692954"/>
    </source>
</evidence>
<gene>
    <name evidence="1" type="ORF">PSON_ATCC_30995.1.T0350001</name>
</gene>
<protein>
    <submittedName>
        <fullName evidence="1">Uncharacterized protein</fullName>
    </submittedName>
</protein>
<keyword evidence="2" id="KW-1185">Reference proteome</keyword>
<name>A0A8S1M886_9CILI</name>
<organism evidence="1 2">
    <name type="scientific">Paramecium sonneborni</name>
    <dbReference type="NCBI Taxonomy" id="65129"/>
    <lineage>
        <taxon>Eukaryota</taxon>
        <taxon>Sar</taxon>
        <taxon>Alveolata</taxon>
        <taxon>Ciliophora</taxon>
        <taxon>Intramacronucleata</taxon>
        <taxon>Oligohymenophorea</taxon>
        <taxon>Peniculida</taxon>
        <taxon>Parameciidae</taxon>
        <taxon>Paramecium</taxon>
    </lineage>
</organism>
<evidence type="ECO:0000313" key="1">
    <source>
        <dbReference type="EMBL" id="CAD8076490.1"/>
    </source>
</evidence>
<dbReference type="AlphaFoldDB" id="A0A8S1M886"/>
<dbReference type="Proteomes" id="UP000692954">
    <property type="component" value="Unassembled WGS sequence"/>
</dbReference>
<proteinExistence type="predicted"/>
<sequence>MQFIEQLFFSSSKTQYSQKSYYKSIHTAIKSISRVKSTFAHIFIKSKKNRQEKNRNIIKFKERIQDSQIQLRFINEKINKAQINNTKISALYILNIFLIGNYQLKLTDSCNLRLKILVNWQLLRFVDSKIKEIQSYIA</sequence>
<comment type="caution">
    <text evidence="1">The sequence shown here is derived from an EMBL/GenBank/DDBJ whole genome shotgun (WGS) entry which is preliminary data.</text>
</comment>